<organism evidence="3 4">
    <name type="scientific">Podospora fimiseda</name>
    <dbReference type="NCBI Taxonomy" id="252190"/>
    <lineage>
        <taxon>Eukaryota</taxon>
        <taxon>Fungi</taxon>
        <taxon>Dikarya</taxon>
        <taxon>Ascomycota</taxon>
        <taxon>Pezizomycotina</taxon>
        <taxon>Sordariomycetes</taxon>
        <taxon>Sordariomycetidae</taxon>
        <taxon>Sordariales</taxon>
        <taxon>Podosporaceae</taxon>
        <taxon>Podospora</taxon>
    </lineage>
</organism>
<name>A0AAN7BGB3_9PEZI</name>
<dbReference type="Proteomes" id="UP001301958">
    <property type="component" value="Unassembled WGS sequence"/>
</dbReference>
<proteinExistence type="predicted"/>
<evidence type="ECO:0000313" key="4">
    <source>
        <dbReference type="Proteomes" id="UP001301958"/>
    </source>
</evidence>
<keyword evidence="2" id="KW-0812">Transmembrane</keyword>
<feature type="region of interest" description="Disordered" evidence="1">
    <location>
        <begin position="216"/>
        <end position="240"/>
    </location>
</feature>
<reference evidence="3" key="1">
    <citation type="journal article" date="2023" name="Mol. Phylogenet. Evol.">
        <title>Genome-scale phylogeny and comparative genomics of the fungal order Sordariales.</title>
        <authorList>
            <person name="Hensen N."/>
            <person name="Bonometti L."/>
            <person name="Westerberg I."/>
            <person name="Brannstrom I.O."/>
            <person name="Guillou S."/>
            <person name="Cros-Aarteil S."/>
            <person name="Calhoun S."/>
            <person name="Haridas S."/>
            <person name="Kuo A."/>
            <person name="Mondo S."/>
            <person name="Pangilinan J."/>
            <person name="Riley R."/>
            <person name="LaButti K."/>
            <person name="Andreopoulos B."/>
            <person name="Lipzen A."/>
            <person name="Chen C."/>
            <person name="Yan M."/>
            <person name="Daum C."/>
            <person name="Ng V."/>
            <person name="Clum A."/>
            <person name="Steindorff A."/>
            <person name="Ohm R.A."/>
            <person name="Martin F."/>
            <person name="Silar P."/>
            <person name="Natvig D.O."/>
            <person name="Lalanne C."/>
            <person name="Gautier V."/>
            <person name="Ament-Velasquez S.L."/>
            <person name="Kruys A."/>
            <person name="Hutchinson M.I."/>
            <person name="Powell A.J."/>
            <person name="Barry K."/>
            <person name="Miller A.N."/>
            <person name="Grigoriev I.V."/>
            <person name="Debuchy R."/>
            <person name="Gladieux P."/>
            <person name="Hiltunen Thoren M."/>
            <person name="Johannesson H."/>
        </authorList>
    </citation>
    <scope>NUCLEOTIDE SEQUENCE</scope>
    <source>
        <strain evidence="3">CBS 990.96</strain>
    </source>
</reference>
<sequence length="360" mass="40286">MPPKPGRYMRFKRQINDSNIQRQYFWNVPEGNRPDFSDSYSHGEVIPISWNALNNSVYDLWITSWDYDIYPVALCLARSVNLAHDGALNLINPNPPSDFFVNKTRYVLRFKPPTSNGNYIPLDPEIASPGFFIFPAKSSKTTTTTSTSLPSPTSSDIQALEDIIKSSPASQSSSDSSHQTMSRGASAGLTIGLVLFVSFLVIFLVGAFHYHQRRKLSRPASSQQKQQLQIKTIALPEKPPIPKRRHKLAKWPRRILPLDKLRNLQRKKDRERAVSAGVGDDGKDDKRGVFVSVDLKSPGGVEEEELETPWKTSPELQGDEGWIVHELYGGGGGQRELLVGPVELPGDSRYVRTRRESDGG</sequence>
<keyword evidence="2" id="KW-0472">Membrane</keyword>
<dbReference type="AlphaFoldDB" id="A0AAN7BGB3"/>
<evidence type="ECO:0000256" key="1">
    <source>
        <dbReference type="SAM" id="MobiDB-lite"/>
    </source>
</evidence>
<protein>
    <submittedName>
        <fullName evidence="3">Uncharacterized protein</fullName>
    </submittedName>
</protein>
<dbReference type="EMBL" id="MU865453">
    <property type="protein sequence ID" value="KAK4222802.1"/>
    <property type="molecule type" value="Genomic_DNA"/>
</dbReference>
<feature type="compositionally biased region" description="Polar residues" evidence="1">
    <location>
        <begin position="219"/>
        <end position="230"/>
    </location>
</feature>
<comment type="caution">
    <text evidence="3">The sequence shown here is derived from an EMBL/GenBank/DDBJ whole genome shotgun (WGS) entry which is preliminary data.</text>
</comment>
<gene>
    <name evidence="3" type="ORF">QBC38DRAFT_66658</name>
</gene>
<evidence type="ECO:0000256" key="2">
    <source>
        <dbReference type="SAM" id="Phobius"/>
    </source>
</evidence>
<keyword evidence="2" id="KW-1133">Transmembrane helix</keyword>
<feature type="transmembrane region" description="Helical" evidence="2">
    <location>
        <begin position="187"/>
        <end position="208"/>
    </location>
</feature>
<evidence type="ECO:0000313" key="3">
    <source>
        <dbReference type="EMBL" id="KAK4222802.1"/>
    </source>
</evidence>
<keyword evidence="4" id="KW-1185">Reference proteome</keyword>
<reference evidence="3" key="2">
    <citation type="submission" date="2023-05" db="EMBL/GenBank/DDBJ databases">
        <authorList>
            <consortium name="Lawrence Berkeley National Laboratory"/>
            <person name="Steindorff A."/>
            <person name="Hensen N."/>
            <person name="Bonometti L."/>
            <person name="Westerberg I."/>
            <person name="Brannstrom I.O."/>
            <person name="Guillou S."/>
            <person name="Cros-Aarteil S."/>
            <person name="Calhoun S."/>
            <person name="Haridas S."/>
            <person name="Kuo A."/>
            <person name="Mondo S."/>
            <person name="Pangilinan J."/>
            <person name="Riley R."/>
            <person name="Labutti K."/>
            <person name="Andreopoulos B."/>
            <person name="Lipzen A."/>
            <person name="Chen C."/>
            <person name="Yanf M."/>
            <person name="Daum C."/>
            <person name="Ng V."/>
            <person name="Clum A."/>
            <person name="Ohm R."/>
            <person name="Martin F."/>
            <person name="Silar P."/>
            <person name="Natvig D."/>
            <person name="Lalanne C."/>
            <person name="Gautier V."/>
            <person name="Ament-Velasquez S.L."/>
            <person name="Kruys A."/>
            <person name="Hutchinson M.I."/>
            <person name="Powell A.J."/>
            <person name="Barry K."/>
            <person name="Miller A.N."/>
            <person name="Grigoriev I.V."/>
            <person name="Debuchy R."/>
            <person name="Gladieux P."/>
            <person name="Thoren M.H."/>
            <person name="Johannesson H."/>
        </authorList>
    </citation>
    <scope>NUCLEOTIDE SEQUENCE</scope>
    <source>
        <strain evidence="3">CBS 990.96</strain>
    </source>
</reference>
<accession>A0AAN7BGB3</accession>